<reference evidence="1" key="1">
    <citation type="submission" date="2020-05" db="EMBL/GenBank/DDBJ databases">
        <title>Large-scale comparative analyses of tick genomes elucidate their genetic diversity and vector capacities.</title>
        <authorList>
            <person name="Jia N."/>
            <person name="Wang J."/>
            <person name="Shi W."/>
            <person name="Du L."/>
            <person name="Sun Y."/>
            <person name="Zhan W."/>
            <person name="Jiang J."/>
            <person name="Wang Q."/>
            <person name="Zhang B."/>
            <person name="Ji P."/>
            <person name="Sakyi L.B."/>
            <person name="Cui X."/>
            <person name="Yuan T."/>
            <person name="Jiang B."/>
            <person name="Yang W."/>
            <person name="Lam T.T.-Y."/>
            <person name="Chang Q."/>
            <person name="Ding S."/>
            <person name="Wang X."/>
            <person name="Zhu J."/>
            <person name="Ruan X."/>
            <person name="Zhao L."/>
            <person name="Wei J."/>
            <person name="Que T."/>
            <person name="Du C."/>
            <person name="Cheng J."/>
            <person name="Dai P."/>
            <person name="Han X."/>
            <person name="Huang E."/>
            <person name="Gao Y."/>
            <person name="Liu J."/>
            <person name="Shao H."/>
            <person name="Ye R."/>
            <person name="Li L."/>
            <person name="Wei W."/>
            <person name="Wang X."/>
            <person name="Wang C."/>
            <person name="Yang T."/>
            <person name="Huo Q."/>
            <person name="Li W."/>
            <person name="Guo W."/>
            <person name="Chen H."/>
            <person name="Zhou L."/>
            <person name="Ni X."/>
            <person name="Tian J."/>
            <person name="Zhou Y."/>
            <person name="Sheng Y."/>
            <person name="Liu T."/>
            <person name="Pan Y."/>
            <person name="Xia L."/>
            <person name="Li J."/>
            <person name="Zhao F."/>
            <person name="Cao W."/>
        </authorList>
    </citation>
    <scope>NUCLEOTIDE SEQUENCE</scope>
    <source>
        <strain evidence="1">Hyas-2018</strain>
    </source>
</reference>
<dbReference type="EMBL" id="CM023481">
    <property type="protein sequence ID" value="KAH6944505.1"/>
    <property type="molecule type" value="Genomic_DNA"/>
</dbReference>
<sequence length="65" mass="7477">MELDCPERVLYTVIHETAAPRKRNGTDSDTDNDDSIGYYVSNNESDDDTFERVRSHKGNRRLLST</sequence>
<evidence type="ECO:0000313" key="2">
    <source>
        <dbReference type="Proteomes" id="UP000821845"/>
    </source>
</evidence>
<dbReference type="Proteomes" id="UP000821845">
    <property type="component" value="Chromosome 1"/>
</dbReference>
<organism evidence="1 2">
    <name type="scientific">Hyalomma asiaticum</name>
    <name type="common">Tick</name>
    <dbReference type="NCBI Taxonomy" id="266040"/>
    <lineage>
        <taxon>Eukaryota</taxon>
        <taxon>Metazoa</taxon>
        <taxon>Ecdysozoa</taxon>
        <taxon>Arthropoda</taxon>
        <taxon>Chelicerata</taxon>
        <taxon>Arachnida</taxon>
        <taxon>Acari</taxon>
        <taxon>Parasitiformes</taxon>
        <taxon>Ixodida</taxon>
        <taxon>Ixodoidea</taxon>
        <taxon>Ixodidae</taxon>
        <taxon>Hyalomminae</taxon>
        <taxon>Hyalomma</taxon>
    </lineage>
</organism>
<proteinExistence type="predicted"/>
<evidence type="ECO:0000313" key="1">
    <source>
        <dbReference type="EMBL" id="KAH6944505.1"/>
    </source>
</evidence>
<protein>
    <submittedName>
        <fullName evidence="1">Uncharacterized protein</fullName>
    </submittedName>
</protein>
<comment type="caution">
    <text evidence="1">The sequence shown here is derived from an EMBL/GenBank/DDBJ whole genome shotgun (WGS) entry which is preliminary data.</text>
</comment>
<keyword evidence="2" id="KW-1185">Reference proteome</keyword>
<gene>
    <name evidence="1" type="ORF">HPB50_003655</name>
</gene>
<name>A0ACB7TCG2_HYAAI</name>
<accession>A0ACB7TCG2</accession>